<sequence>MKLHFQRLGQGKPLVILHGLFGSLENWGLQARALSERFDVIAVDLRNHGRSPHSPGMTYADMSADLKALLDSLELDRVLLMGHSMGGKVAMQFALDHPERVEKLVVVDIAPVHYPPHHDDVIQGLKAIPLTTLKSRREADQVLARYVDSEPTRAFLLKNLYRNDARQFAWRMNLDTLAEDYSDISAAPDSANTHYGGPTLFIKGGESDYLKPEHQRPIETLFPQAKFKIIAGAGHLPHVEKPAAFTKLVETFFTPAD</sequence>
<name>A0ABS3ZAY7_9GAMM</name>
<dbReference type="PANTHER" id="PTHR46118">
    <property type="entry name" value="PROTEIN ABHD11"/>
    <property type="match status" value="1"/>
</dbReference>
<dbReference type="PANTHER" id="PTHR46118:SF4">
    <property type="entry name" value="PROTEIN ABHD11"/>
    <property type="match status" value="1"/>
</dbReference>
<dbReference type="SUPFAM" id="SSF53474">
    <property type="entry name" value="alpha/beta-Hydrolases"/>
    <property type="match status" value="1"/>
</dbReference>
<evidence type="ECO:0000256" key="1">
    <source>
        <dbReference type="ARBA" id="ARBA00022801"/>
    </source>
</evidence>
<dbReference type="InterPro" id="IPR029058">
    <property type="entry name" value="AB_hydrolase_fold"/>
</dbReference>
<evidence type="ECO:0000313" key="4">
    <source>
        <dbReference type="Proteomes" id="UP000810171"/>
    </source>
</evidence>
<dbReference type="InterPro" id="IPR000073">
    <property type="entry name" value="AB_hydrolase_1"/>
</dbReference>
<proteinExistence type="predicted"/>
<dbReference type="PRINTS" id="PR00111">
    <property type="entry name" value="ABHYDROLASE"/>
</dbReference>
<organism evidence="3 4">
    <name type="scientific">Marinobacterium alkalitolerans</name>
    <dbReference type="NCBI Taxonomy" id="1542925"/>
    <lineage>
        <taxon>Bacteria</taxon>
        <taxon>Pseudomonadati</taxon>
        <taxon>Pseudomonadota</taxon>
        <taxon>Gammaproteobacteria</taxon>
        <taxon>Oceanospirillales</taxon>
        <taxon>Oceanospirillaceae</taxon>
        <taxon>Marinobacterium</taxon>
    </lineage>
</organism>
<dbReference type="Proteomes" id="UP000810171">
    <property type="component" value="Unassembled WGS sequence"/>
</dbReference>
<evidence type="ECO:0000259" key="2">
    <source>
        <dbReference type="Pfam" id="PF00561"/>
    </source>
</evidence>
<evidence type="ECO:0000313" key="3">
    <source>
        <dbReference type="EMBL" id="MBP0048463.1"/>
    </source>
</evidence>
<dbReference type="Pfam" id="PF00561">
    <property type="entry name" value="Abhydrolase_1"/>
    <property type="match status" value="1"/>
</dbReference>
<dbReference type="Gene3D" id="3.40.50.1820">
    <property type="entry name" value="alpha/beta hydrolase"/>
    <property type="match status" value="1"/>
</dbReference>
<accession>A0ABS3ZAY7</accession>
<feature type="domain" description="AB hydrolase-1" evidence="2">
    <location>
        <begin position="12"/>
        <end position="242"/>
    </location>
</feature>
<protein>
    <submittedName>
        <fullName evidence="3">Alpha/beta fold hydrolase</fullName>
    </submittedName>
</protein>
<keyword evidence="4" id="KW-1185">Reference proteome</keyword>
<keyword evidence="1 3" id="KW-0378">Hydrolase</keyword>
<dbReference type="RefSeq" id="WP_209287081.1">
    <property type="nucleotide sequence ID" value="NZ_JACVEW010000008.1"/>
</dbReference>
<dbReference type="EMBL" id="JACVEW010000008">
    <property type="protein sequence ID" value="MBP0048463.1"/>
    <property type="molecule type" value="Genomic_DNA"/>
</dbReference>
<reference evidence="3 4" key="1">
    <citation type="submission" date="2020-09" db="EMBL/GenBank/DDBJ databases">
        <authorList>
            <person name="Tanuku N.R.S."/>
        </authorList>
    </citation>
    <scope>NUCLEOTIDE SEQUENCE [LARGE SCALE GENOMIC DNA]</scope>
    <source>
        <strain evidence="3 4">AK62</strain>
    </source>
</reference>
<comment type="caution">
    <text evidence="3">The sequence shown here is derived from an EMBL/GenBank/DDBJ whole genome shotgun (WGS) entry which is preliminary data.</text>
</comment>
<gene>
    <name evidence="3" type="ORF">H9C73_06920</name>
</gene>
<dbReference type="GO" id="GO:0016787">
    <property type="term" value="F:hydrolase activity"/>
    <property type="evidence" value="ECO:0007669"/>
    <property type="project" value="UniProtKB-KW"/>
</dbReference>